<name>A0A4S3J1M4_9EURO</name>
<dbReference type="EMBL" id="QUQM01000002">
    <property type="protein sequence ID" value="KAA8651445.1"/>
    <property type="molecule type" value="Genomic_DNA"/>
</dbReference>
<sequence length="212" mass="24211">MVLGLLAIAAFPTVTGVSLAASEQRKANQRREDERRMRRFNIDVESAGETQEDSEVQGKRVVLRDEMIYIDDPDPSNRETPSHTSQAFYVEYPELEHMKHLGRGLGLVTTVTDSPPLLHWIYADKNTHGLKCGNRTASAEHVVGPWDWADDEETITLEENRKFVAVQEDNRAWVVYFDRDKDDLERVLEEQGKLDNAYAPIVLKRTMVLQTA</sequence>
<feature type="chain" id="PRO_5036122056" evidence="1">
    <location>
        <begin position="17"/>
        <end position="212"/>
    </location>
</feature>
<proteinExistence type="predicted"/>
<gene>
    <name evidence="2" type="ORF">ATNIH1004_000328</name>
    <name evidence="3" type="ORF">EYZ11_011914</name>
</gene>
<accession>A0A4S3J1M4</accession>
<evidence type="ECO:0000313" key="4">
    <source>
        <dbReference type="Proteomes" id="UP000308092"/>
    </source>
</evidence>
<dbReference type="EMBL" id="SOSA01000798">
    <property type="protein sequence ID" value="THC88636.1"/>
    <property type="molecule type" value="Genomic_DNA"/>
</dbReference>
<organism evidence="3 4">
    <name type="scientific">Aspergillus tanneri</name>
    <dbReference type="NCBI Taxonomy" id="1220188"/>
    <lineage>
        <taxon>Eukaryota</taxon>
        <taxon>Fungi</taxon>
        <taxon>Dikarya</taxon>
        <taxon>Ascomycota</taxon>
        <taxon>Pezizomycotina</taxon>
        <taxon>Eurotiomycetes</taxon>
        <taxon>Eurotiomycetidae</taxon>
        <taxon>Eurotiales</taxon>
        <taxon>Aspergillaceae</taxon>
        <taxon>Aspergillus</taxon>
        <taxon>Aspergillus subgen. Circumdati</taxon>
    </lineage>
</organism>
<dbReference type="Proteomes" id="UP000308092">
    <property type="component" value="Unassembled WGS sequence"/>
</dbReference>
<evidence type="ECO:0000313" key="5">
    <source>
        <dbReference type="Proteomes" id="UP000324241"/>
    </source>
</evidence>
<feature type="signal peptide" evidence="1">
    <location>
        <begin position="1"/>
        <end position="16"/>
    </location>
</feature>
<dbReference type="Proteomes" id="UP000324241">
    <property type="component" value="Unassembled WGS sequence"/>
</dbReference>
<protein>
    <submittedName>
        <fullName evidence="3">Uncharacterized protein</fullName>
    </submittedName>
</protein>
<dbReference type="PANTHER" id="PTHR38049:SF1">
    <property type="entry name" value="PROTEIN KINASE DOMAIN-CONTAINING PROTEIN"/>
    <property type="match status" value="1"/>
</dbReference>
<dbReference type="RefSeq" id="XP_033430806.1">
    <property type="nucleotide sequence ID" value="XM_033565049.1"/>
</dbReference>
<dbReference type="GeneID" id="54323030"/>
<evidence type="ECO:0000256" key="1">
    <source>
        <dbReference type="SAM" id="SignalP"/>
    </source>
</evidence>
<keyword evidence="1" id="KW-0732">Signal</keyword>
<keyword evidence="4" id="KW-1185">Reference proteome</keyword>
<reference evidence="3 4" key="1">
    <citation type="submission" date="2019-03" db="EMBL/GenBank/DDBJ databases">
        <title>The genome sequence of a newly discovered highly antifungal drug resistant Aspergillus species, Aspergillus tanneri NIH 1004.</title>
        <authorList>
            <person name="Mounaud S."/>
            <person name="Singh I."/>
            <person name="Joardar V."/>
            <person name="Pakala S."/>
            <person name="Pakala S."/>
            <person name="Venepally P."/>
            <person name="Hoover J."/>
            <person name="Nierman W."/>
            <person name="Chung J."/>
            <person name="Losada L."/>
        </authorList>
    </citation>
    <scope>NUCLEOTIDE SEQUENCE [LARGE SCALE GENOMIC DNA]</scope>
    <source>
        <strain evidence="3 4">NIH1004</strain>
    </source>
</reference>
<evidence type="ECO:0000313" key="3">
    <source>
        <dbReference type="EMBL" id="THC88636.1"/>
    </source>
</evidence>
<dbReference type="OrthoDB" id="3928002at2759"/>
<dbReference type="PANTHER" id="PTHR38049">
    <property type="entry name" value="RICIN B LECTIN DOMAIN-CONTAINING PROTEIN"/>
    <property type="match status" value="1"/>
</dbReference>
<comment type="caution">
    <text evidence="3">The sequence shown here is derived from an EMBL/GenBank/DDBJ whole genome shotgun (WGS) entry which is preliminary data.</text>
</comment>
<evidence type="ECO:0000313" key="2">
    <source>
        <dbReference type="EMBL" id="KAA8651445.1"/>
    </source>
</evidence>
<dbReference type="AlphaFoldDB" id="A0A4S3J1M4"/>
<dbReference type="VEuPathDB" id="FungiDB:EYZ11_011914"/>
<reference evidence="2 5" key="2">
    <citation type="submission" date="2019-08" db="EMBL/GenBank/DDBJ databases">
        <title>The genome sequence of a newly discovered highly antifungal drug resistant Aspergillus species, Aspergillus tanneri NIH 1004.</title>
        <authorList>
            <person name="Mounaud S."/>
            <person name="Singh I."/>
            <person name="Joardar V."/>
            <person name="Pakala S."/>
            <person name="Pakala S."/>
            <person name="Venepally P."/>
            <person name="Chung J.K."/>
            <person name="Losada L."/>
            <person name="Nierman W.C."/>
        </authorList>
    </citation>
    <scope>NUCLEOTIDE SEQUENCE [LARGE SCALE GENOMIC DNA]</scope>
    <source>
        <strain evidence="2 5">NIH1004</strain>
    </source>
</reference>
<dbReference type="STRING" id="1220188.A0A4S3J1M4"/>